<keyword evidence="10" id="KW-1003">Cell membrane</keyword>
<comment type="function">
    <text evidence="1 10">Produces ATP from ADP in the presence of a proton gradient across the membrane.</text>
</comment>
<keyword evidence="14" id="KW-1185">Reference proteome</keyword>
<keyword evidence="9 10" id="KW-0066">ATP synthesis</keyword>
<dbReference type="GO" id="GO:0045259">
    <property type="term" value="C:proton-transporting ATP synthase complex"/>
    <property type="evidence" value="ECO:0007669"/>
    <property type="project" value="UniProtKB-KW"/>
</dbReference>
<dbReference type="PANTHER" id="PTHR13822">
    <property type="entry name" value="ATP SYNTHASE DELTA/EPSILON CHAIN"/>
    <property type="match status" value="1"/>
</dbReference>
<dbReference type="InterPro" id="IPR020546">
    <property type="entry name" value="ATP_synth_F1_dsu/esu_N"/>
</dbReference>
<dbReference type="AlphaFoldDB" id="A0A1H5T146"/>
<evidence type="ECO:0000256" key="3">
    <source>
        <dbReference type="ARBA" id="ARBA00005712"/>
    </source>
</evidence>
<evidence type="ECO:0000256" key="7">
    <source>
        <dbReference type="ARBA" id="ARBA00023136"/>
    </source>
</evidence>
<dbReference type="HAMAP" id="MF_00530">
    <property type="entry name" value="ATP_synth_epsil_bac"/>
    <property type="match status" value="1"/>
</dbReference>
<proteinExistence type="inferred from homology"/>
<keyword evidence="4 10" id="KW-0813">Transport</keyword>
<keyword evidence="7 10" id="KW-0472">Membrane</keyword>
<evidence type="ECO:0000256" key="11">
    <source>
        <dbReference type="RuleBase" id="RU003656"/>
    </source>
</evidence>
<gene>
    <name evidence="10" type="primary">atpC</name>
    <name evidence="13" type="ORF">SAMN05421751_10222</name>
</gene>
<dbReference type="CDD" id="cd12152">
    <property type="entry name" value="F1-ATPase_delta"/>
    <property type="match status" value="1"/>
</dbReference>
<dbReference type="PANTHER" id="PTHR13822:SF10">
    <property type="entry name" value="ATP SYNTHASE EPSILON CHAIN, CHLOROPLASTIC"/>
    <property type="match status" value="1"/>
</dbReference>
<keyword evidence="5 10" id="KW-0375">Hydrogen ion transport</keyword>
<dbReference type="RefSeq" id="WP_104006714.1">
    <property type="nucleotide sequence ID" value="NZ_FNVD01000002.1"/>
</dbReference>
<dbReference type="InterPro" id="IPR036771">
    <property type="entry name" value="ATPsynth_dsu/esu_N"/>
</dbReference>
<evidence type="ECO:0000256" key="4">
    <source>
        <dbReference type="ARBA" id="ARBA00022448"/>
    </source>
</evidence>
<dbReference type="GO" id="GO:0005886">
    <property type="term" value="C:plasma membrane"/>
    <property type="evidence" value="ECO:0007669"/>
    <property type="project" value="UniProtKB-SubCell"/>
</dbReference>
<dbReference type="EMBL" id="FNVD01000002">
    <property type="protein sequence ID" value="SEF56602.1"/>
    <property type="molecule type" value="Genomic_DNA"/>
</dbReference>
<evidence type="ECO:0000256" key="10">
    <source>
        <dbReference type="HAMAP-Rule" id="MF_00530"/>
    </source>
</evidence>
<evidence type="ECO:0000256" key="2">
    <source>
        <dbReference type="ARBA" id="ARBA00004184"/>
    </source>
</evidence>
<evidence type="ECO:0000256" key="6">
    <source>
        <dbReference type="ARBA" id="ARBA00023065"/>
    </source>
</evidence>
<dbReference type="NCBIfam" id="TIGR01216">
    <property type="entry name" value="ATP_synt_epsi"/>
    <property type="match status" value="1"/>
</dbReference>
<keyword evidence="8 10" id="KW-0139">CF(1)</keyword>
<evidence type="ECO:0000256" key="8">
    <source>
        <dbReference type="ARBA" id="ARBA00023196"/>
    </source>
</evidence>
<evidence type="ECO:0000256" key="5">
    <source>
        <dbReference type="ARBA" id="ARBA00022781"/>
    </source>
</evidence>
<evidence type="ECO:0000313" key="13">
    <source>
        <dbReference type="EMBL" id="SEF56602.1"/>
    </source>
</evidence>
<comment type="subcellular location">
    <subcellularLocation>
        <location evidence="10">Cell membrane</location>
        <topology evidence="10">Peripheral membrane protein</topology>
    </subcellularLocation>
    <subcellularLocation>
        <location evidence="2">Endomembrane system</location>
        <topology evidence="2">Peripheral membrane protein</topology>
    </subcellularLocation>
</comment>
<evidence type="ECO:0000313" key="14">
    <source>
        <dbReference type="Proteomes" id="UP000236742"/>
    </source>
</evidence>
<feature type="domain" description="ATP synthase F1 complex delta/epsilon subunit N-terminal" evidence="12">
    <location>
        <begin position="5"/>
        <end position="83"/>
    </location>
</feature>
<protein>
    <recommendedName>
        <fullName evidence="10">ATP synthase epsilon chain</fullName>
    </recommendedName>
    <alternativeName>
        <fullName evidence="10">ATP synthase F1 sector epsilon subunit</fullName>
    </alternativeName>
    <alternativeName>
        <fullName evidence="10">F-ATPase epsilon subunit</fullName>
    </alternativeName>
</protein>
<evidence type="ECO:0000259" key="12">
    <source>
        <dbReference type="Pfam" id="PF02823"/>
    </source>
</evidence>
<dbReference type="GO" id="GO:0046933">
    <property type="term" value="F:proton-transporting ATP synthase activity, rotational mechanism"/>
    <property type="evidence" value="ECO:0007669"/>
    <property type="project" value="UniProtKB-UniRule"/>
</dbReference>
<sequence>MADTMQFDLVSPERSLASLQASAVLIPGAEGDMTVMPDHAPVITTLRPGVLRVEGPEGTREFVVNSGFAEIRADSASVLAERAIPVDEVTREHLDEMVAEARAKYEEAQLAQGEQPNLVDEAAKLLADMEALGDRINLGSGMAPG</sequence>
<dbReference type="SUPFAM" id="SSF51344">
    <property type="entry name" value="Epsilon subunit of F1F0-ATP synthase N-terminal domain"/>
    <property type="match status" value="1"/>
</dbReference>
<dbReference type="OrthoDB" id="9799969at2"/>
<dbReference type="InterPro" id="IPR001469">
    <property type="entry name" value="ATP_synth_F1_dsu/esu"/>
</dbReference>
<comment type="similarity">
    <text evidence="3 10 11">Belongs to the ATPase epsilon chain family.</text>
</comment>
<accession>A0A1H5T146</accession>
<dbReference type="NCBIfam" id="NF009978">
    <property type="entry name" value="PRK13443.1"/>
    <property type="match status" value="1"/>
</dbReference>
<dbReference type="Pfam" id="PF02823">
    <property type="entry name" value="ATP-synt_DE_N"/>
    <property type="match status" value="1"/>
</dbReference>
<organism evidence="13 14">
    <name type="scientific">Jhaorihella thermophila</name>
    <dbReference type="NCBI Taxonomy" id="488547"/>
    <lineage>
        <taxon>Bacteria</taxon>
        <taxon>Pseudomonadati</taxon>
        <taxon>Pseudomonadota</taxon>
        <taxon>Alphaproteobacteria</taxon>
        <taxon>Rhodobacterales</taxon>
        <taxon>Paracoccaceae</taxon>
        <taxon>Jhaorihella</taxon>
    </lineage>
</organism>
<evidence type="ECO:0000256" key="9">
    <source>
        <dbReference type="ARBA" id="ARBA00023310"/>
    </source>
</evidence>
<name>A0A1H5T146_9RHOB</name>
<comment type="subunit">
    <text evidence="10 11">F-type ATPases have 2 components, CF(1) - the catalytic core - and CF(0) - the membrane proton channel. CF(1) has five subunits: alpha(3), beta(3), gamma(1), delta(1), epsilon(1). CF(0) has three main subunits: a, b and c.</text>
</comment>
<evidence type="ECO:0000256" key="1">
    <source>
        <dbReference type="ARBA" id="ARBA00003543"/>
    </source>
</evidence>
<keyword evidence="6 10" id="KW-0406">Ion transport</keyword>
<dbReference type="GO" id="GO:0012505">
    <property type="term" value="C:endomembrane system"/>
    <property type="evidence" value="ECO:0007669"/>
    <property type="project" value="UniProtKB-SubCell"/>
</dbReference>
<dbReference type="Proteomes" id="UP000236742">
    <property type="component" value="Unassembled WGS sequence"/>
</dbReference>
<dbReference type="Gene3D" id="2.60.15.10">
    <property type="entry name" value="F0F1 ATP synthase delta/epsilon subunit, N-terminal"/>
    <property type="match status" value="1"/>
</dbReference>
<reference evidence="14" key="1">
    <citation type="submission" date="2016-10" db="EMBL/GenBank/DDBJ databases">
        <authorList>
            <person name="Varghese N."/>
            <person name="Submissions S."/>
        </authorList>
    </citation>
    <scope>NUCLEOTIDE SEQUENCE [LARGE SCALE GENOMIC DNA]</scope>
    <source>
        <strain evidence="14">DSM 23413</strain>
    </source>
</reference>
<dbReference type="GO" id="GO:0005524">
    <property type="term" value="F:ATP binding"/>
    <property type="evidence" value="ECO:0007669"/>
    <property type="project" value="UniProtKB-UniRule"/>
</dbReference>